<reference evidence="6" key="6">
    <citation type="journal article" date="2019" name="Int. J. Syst. Evol. Microbiol.">
        <title>The Global Catalogue of Microorganisms (GCM) 10K type strain sequencing project: providing services to taxonomists for standard genome sequencing and annotation.</title>
        <authorList>
            <consortium name="The Broad Institute Genomics Platform"/>
            <consortium name="The Broad Institute Genome Sequencing Center for Infectious Disease"/>
            <person name="Wu L."/>
            <person name="Ma J."/>
        </authorList>
    </citation>
    <scope>NUCLEOTIDE SEQUENCE [LARGE SCALE GENOMIC DNA]</scope>
    <source>
        <strain evidence="6">KCTC 5701</strain>
    </source>
</reference>
<dbReference type="PANTHER" id="PTHR43861:SF1">
    <property type="entry name" value="TRANS-ACONITATE 2-METHYLTRANSFERASE"/>
    <property type="match status" value="1"/>
</dbReference>
<evidence type="ECO:0000256" key="1">
    <source>
        <dbReference type="ARBA" id="ARBA00022603"/>
    </source>
</evidence>
<evidence type="ECO:0000313" key="4">
    <source>
        <dbReference type="EMBL" id="CAA12014.1"/>
    </source>
</evidence>
<dbReference type="Pfam" id="PF13649">
    <property type="entry name" value="Methyltransf_25"/>
    <property type="match status" value="1"/>
</dbReference>
<dbReference type="GO" id="GO:0008168">
    <property type="term" value="F:methyltransferase activity"/>
    <property type="evidence" value="ECO:0007669"/>
    <property type="project" value="UniProtKB-KW"/>
</dbReference>
<accession>O54258</accession>
<evidence type="ECO:0000313" key="5">
    <source>
        <dbReference type="EMBL" id="MFC5656165.1"/>
    </source>
</evidence>
<reference evidence="4" key="4">
    <citation type="submission" date="1999-10" db="EMBL/GenBank/DDBJ databases">
        <authorList>
            <person name="Ylihonko K.P.J."/>
        </authorList>
    </citation>
    <scope>NUCLEOTIDE SEQUENCE</scope>
    <source>
        <strain evidence="4">ATCC 27451</strain>
    </source>
</reference>
<keyword evidence="1 4" id="KW-0489">Methyltransferase</keyword>
<dbReference type="GO" id="GO:0032259">
    <property type="term" value="P:methylation"/>
    <property type="evidence" value="ECO:0007669"/>
    <property type="project" value="UniProtKB-KW"/>
</dbReference>
<evidence type="ECO:0000313" key="6">
    <source>
        <dbReference type="Proteomes" id="UP001596065"/>
    </source>
</evidence>
<dbReference type="PIR" id="T46673">
    <property type="entry name" value="T46673"/>
</dbReference>
<dbReference type="PANTHER" id="PTHR43861">
    <property type="entry name" value="TRANS-ACONITATE 2-METHYLTRANSFERASE-RELATED"/>
    <property type="match status" value="1"/>
</dbReference>
<dbReference type="RefSeq" id="WP_344346074.1">
    <property type="nucleotide sequence ID" value="NZ_BAAASM010000002.1"/>
</dbReference>
<sequence length="286" mass="31951">MDTAEYKQTVTAAFDRAAAHYDRLGVEFFTPMGLRLVDHADPRPGQRVLDVGCGRGACLFPAARRVAPDGYALGIDIAPAMVEEAAAEAERLGMPHVEVRVMDGERPALPERSFERVLGSYSVIFFPEALPALVRYAGLLADGGRIAFTSPVFTEDTFPFLPPVFTELIPRSLLDTLPPDWRPEALRRRFNSWLERPDDLEATMRRAGFGEVGITDETVPMVAVSGEAWVDWSHTNGMRLLWQHLPRDEAQRLRERLITELDAMRRADAPLSIPVPVRFVTAVVDR</sequence>
<dbReference type="InterPro" id="IPR041698">
    <property type="entry name" value="Methyltransf_25"/>
</dbReference>
<dbReference type="InterPro" id="IPR029063">
    <property type="entry name" value="SAM-dependent_MTases_sf"/>
</dbReference>
<dbReference type="Proteomes" id="UP001596065">
    <property type="component" value="Unassembled WGS sequence"/>
</dbReference>
<protein>
    <submittedName>
        <fullName evidence="5">Class I SAM-dependent methyltransferase</fullName>
    </submittedName>
    <submittedName>
        <fullName evidence="4">SnoaC</fullName>
    </submittedName>
</protein>
<accession>Q54492</accession>
<dbReference type="Gene3D" id="3.40.50.150">
    <property type="entry name" value="Vaccinia Virus protein VP39"/>
    <property type="match status" value="1"/>
</dbReference>
<reference evidence="5" key="5">
    <citation type="journal article" date="2014" name="Int. J. Syst. Evol. Microbiol.">
        <title>Complete genome of a new Firmicutes species belonging to the dominant human colonic microbiota ('Ruminococcus bicirculans') reveals two chromosomes and a selective capacity to utilize plant glucans.</title>
        <authorList>
            <consortium name="NISC Comparative Sequencing Program"/>
            <person name="Wegmann U."/>
            <person name="Louis P."/>
            <person name="Goesmann A."/>
            <person name="Henrissat B."/>
            <person name="Duncan S.H."/>
            <person name="Flint H.J."/>
        </authorList>
    </citation>
    <scope>NUCLEOTIDE SEQUENCE</scope>
    <source>
        <strain evidence="5">CGMCC 4.1442</strain>
    </source>
</reference>
<keyword evidence="2" id="KW-0808">Transferase</keyword>
<dbReference type="EMBL" id="JBHSOE010000015">
    <property type="protein sequence ID" value="MFC5656165.1"/>
    <property type="molecule type" value="Genomic_DNA"/>
</dbReference>
<evidence type="ECO:0000256" key="2">
    <source>
        <dbReference type="ARBA" id="ARBA00022679"/>
    </source>
</evidence>
<dbReference type="AlphaFoldDB" id="O54258"/>
<evidence type="ECO:0000259" key="3">
    <source>
        <dbReference type="Pfam" id="PF13649"/>
    </source>
</evidence>
<dbReference type="CDD" id="cd02440">
    <property type="entry name" value="AdoMet_MTases"/>
    <property type="match status" value="1"/>
</dbReference>
<dbReference type="KEGG" id="ag:CAA12014"/>
<dbReference type="EMBL" id="AJ224512">
    <property type="protein sequence ID" value="CAA12014.1"/>
    <property type="molecule type" value="Genomic_DNA"/>
</dbReference>
<reference evidence="4" key="2">
    <citation type="journal article" date="1996" name="Mol. Gen. Genet.">
        <title>A gene cluster involved in nogalamycin biosynthesis from Streptomyces nogalater: sequence analysis and complementation of early-block mutations in the anthracycline pathway.</title>
        <authorList>
            <person name="Ylihonko K."/>
            <person name="Tuikkanen J."/>
            <person name="Jussila S."/>
            <person name="Cong L."/>
            <person name="Mantsala P."/>
        </authorList>
    </citation>
    <scope>NUCLEOTIDE SEQUENCE</scope>
    <source>
        <strain evidence="4">ATCC 27451</strain>
    </source>
</reference>
<proteinExistence type="predicted"/>
<organism evidence="4">
    <name type="scientific">Streptomyces nogalater</name>
    <dbReference type="NCBI Taxonomy" id="38314"/>
    <lineage>
        <taxon>Bacteria</taxon>
        <taxon>Bacillati</taxon>
        <taxon>Actinomycetota</taxon>
        <taxon>Actinomycetes</taxon>
        <taxon>Kitasatosporales</taxon>
        <taxon>Streptomycetaceae</taxon>
        <taxon>Streptomyces</taxon>
    </lineage>
</organism>
<feature type="domain" description="Methyltransferase" evidence="3">
    <location>
        <begin position="48"/>
        <end position="144"/>
    </location>
</feature>
<reference evidence="4" key="3">
    <citation type="journal article" date="1997" name="Mol. Gen. Genet.">
        <title>Characterization of Streptomyces nogalater genes encoding enzymes involved in glycosylation steps in nogalamycin biosynthesis.</title>
        <authorList>
            <person name="Torkkell S."/>
            <person name="Ylihonko K."/>
            <person name="Hakala J."/>
            <person name="Skurnik M."/>
            <person name="Mantsala P."/>
        </authorList>
    </citation>
    <scope>NUCLEOTIDE SEQUENCE</scope>
    <source>
        <strain evidence="4">ATCC 27451</strain>
    </source>
</reference>
<reference evidence="4" key="1">
    <citation type="journal article" date="1996" name="Microbiology">
        <title>Production of hybrid anthracycline antibiotics by heterologous expression of Streptomyces nogalater nogalamycin biosynthesis genes.</title>
        <authorList>
            <person name="Ylihonko K."/>
            <person name="Hakala J."/>
            <person name="Kunnari T."/>
            <person name="Mantsala P."/>
        </authorList>
    </citation>
    <scope>NUCLEOTIDE SEQUENCE</scope>
    <source>
        <strain evidence="4">ATCC 27451</strain>
    </source>
</reference>
<keyword evidence="6" id="KW-1185">Reference proteome</keyword>
<name>O54258_STRNO</name>
<reference evidence="5" key="7">
    <citation type="submission" date="2024-09" db="EMBL/GenBank/DDBJ databases">
        <authorList>
            <person name="Sun Q."/>
            <person name="Mori K."/>
        </authorList>
    </citation>
    <scope>NUCLEOTIDE SEQUENCE</scope>
    <source>
        <strain evidence="5">CGMCC 4.1442</strain>
    </source>
</reference>
<dbReference type="SUPFAM" id="SSF53335">
    <property type="entry name" value="S-adenosyl-L-methionine-dependent methyltransferases"/>
    <property type="match status" value="1"/>
</dbReference>
<gene>
    <name evidence="4" type="primary">snoaC</name>
    <name evidence="5" type="ORF">ACFP3J_11790</name>
</gene>
<dbReference type="GO" id="GO:0017000">
    <property type="term" value="P:antibiotic biosynthetic process"/>
    <property type="evidence" value="ECO:0007669"/>
    <property type="project" value="UniProtKB-ARBA"/>
</dbReference>